<organism evidence="1">
    <name type="scientific">Terrestrivirus sp</name>
    <dbReference type="NCBI Taxonomy" id="2487775"/>
    <lineage>
        <taxon>Viruses</taxon>
        <taxon>Varidnaviria</taxon>
        <taxon>Bamfordvirae</taxon>
        <taxon>Nucleocytoviricota</taxon>
        <taxon>Megaviricetes</taxon>
        <taxon>Imitervirales</taxon>
        <taxon>Mimiviridae</taxon>
        <taxon>Klosneuvirinae</taxon>
    </lineage>
</organism>
<evidence type="ECO:0000313" key="1">
    <source>
        <dbReference type="EMBL" id="AYV75277.1"/>
    </source>
</evidence>
<reference evidence="1" key="1">
    <citation type="submission" date="2018-10" db="EMBL/GenBank/DDBJ databases">
        <title>Hidden diversity of soil giant viruses.</title>
        <authorList>
            <person name="Schulz F."/>
            <person name="Alteio L."/>
            <person name="Goudeau D."/>
            <person name="Ryan E.M."/>
            <person name="Malmstrom R.R."/>
            <person name="Blanchard J."/>
            <person name="Woyke T."/>
        </authorList>
    </citation>
    <scope>NUCLEOTIDE SEQUENCE</scope>
    <source>
        <strain evidence="1">TEV1</strain>
    </source>
</reference>
<proteinExistence type="predicted"/>
<protein>
    <submittedName>
        <fullName evidence="1">Uncharacterized protein</fullName>
    </submittedName>
</protein>
<accession>A0A3G4ZKB6</accession>
<sequence>MSKSTNHIKSIKCCPHCSWVREGQRVSDNVNFSIGGMPNTLRYITTSHDISFDVYCTMICDVVTWLSKTQSVYGISPSLFYAGTSYGKKFHGYGLSEYEHFHCWAVFGTEEESRPYRENSLIMKKTFGDRSYVKCLEGKSLSWYPYKTDRFVTCKSSYSEFSDPKLFKNLFLMLFNKARGFRYYHGKDMCYIFLKFSSGEKPIEFTLSVPS</sequence>
<gene>
    <name evidence="1" type="ORF">Terrestrivirus1_151</name>
</gene>
<dbReference type="EMBL" id="MK071979">
    <property type="protein sequence ID" value="AYV75277.1"/>
    <property type="molecule type" value="Genomic_DNA"/>
</dbReference>
<name>A0A3G4ZKB6_9VIRU</name>